<accession>A0A7X4YF68</accession>
<keyword evidence="3" id="KW-1185">Reference proteome</keyword>
<feature type="signal peptide" evidence="1">
    <location>
        <begin position="1"/>
        <end position="23"/>
    </location>
</feature>
<gene>
    <name evidence="2" type="ORF">GTZ93_31420</name>
</gene>
<dbReference type="Proteomes" id="UP000537825">
    <property type="component" value="Unassembled WGS sequence"/>
</dbReference>
<keyword evidence="1" id="KW-0732">Signal</keyword>
<dbReference type="Gene3D" id="2.80.10.50">
    <property type="match status" value="1"/>
</dbReference>
<comment type="caution">
    <text evidence="2">The sequence shown here is derived from an EMBL/GenBank/DDBJ whole genome shotgun (WGS) entry which is preliminary data.</text>
</comment>
<organism evidence="2 3">
    <name type="scientific">Corallococcus exiguus</name>
    <dbReference type="NCBI Taxonomy" id="83462"/>
    <lineage>
        <taxon>Bacteria</taxon>
        <taxon>Pseudomonadati</taxon>
        <taxon>Myxococcota</taxon>
        <taxon>Myxococcia</taxon>
        <taxon>Myxococcales</taxon>
        <taxon>Cystobacterineae</taxon>
        <taxon>Myxococcaceae</taxon>
        <taxon>Corallococcus</taxon>
    </lineage>
</organism>
<evidence type="ECO:0008006" key="4">
    <source>
        <dbReference type="Google" id="ProtNLM"/>
    </source>
</evidence>
<protein>
    <recommendedName>
        <fullName evidence="4">Delta-60 repeat domain-containing protein</fullName>
    </recommendedName>
</protein>
<evidence type="ECO:0000256" key="1">
    <source>
        <dbReference type="SAM" id="SignalP"/>
    </source>
</evidence>
<sequence>MRSNLLSLFAFVTAALVPAPVLYAQTQSAPFVLRLDMQGNKDRNFNNGSYSVLVNIRPDRVVYANNFLVESASTKTYLSGHISTITSPVVSKPFVVSLEENRLNLPYGAPDGFVELDPRAQAFTRFENFSSVLTTNNSVALFGAAVRSESEFYPFSSRLTNVGHLDNSYREGGTFLMLDCANCRIKSVDANANFQAGVLESYTPEISYKVFSSQLNGASVVVGTDVVQKLNDPIARIYQDNVFVAATTRASATDFIRDGGLTLAKFDRAGKLVAEFGSNGKASIPITSGKFTPQTIAFQGNAIYVGGKLGEKGLAVIKLKADGTLDESFGGDGISVKYMVGSNIQYGDLVVGPLGVYISGSYGKAAFVTKLNPDGSYDQSWGVVGTMECSDLSDWFGSSIPIDKVEQMTPFKIALVGSGISQRIVVAGNAQVRR</sequence>
<name>A0A7X4YF68_9BACT</name>
<dbReference type="AlphaFoldDB" id="A0A7X4YF68"/>
<dbReference type="EMBL" id="JAAAPK010000010">
    <property type="protein sequence ID" value="NBC44328.1"/>
    <property type="molecule type" value="Genomic_DNA"/>
</dbReference>
<dbReference type="RefSeq" id="WP_139915484.1">
    <property type="nucleotide sequence ID" value="NZ_CBCSLE010000001.1"/>
</dbReference>
<evidence type="ECO:0000313" key="3">
    <source>
        <dbReference type="Proteomes" id="UP000537825"/>
    </source>
</evidence>
<proteinExistence type="predicted"/>
<reference evidence="2 3" key="1">
    <citation type="submission" date="2020-01" db="EMBL/GenBank/DDBJ databases">
        <title>The draft genome sequence of Corallococcus exiguus DSM 14696.</title>
        <authorList>
            <person name="Zhang X."/>
            <person name="Zhu H."/>
        </authorList>
    </citation>
    <scope>NUCLEOTIDE SEQUENCE [LARGE SCALE GENOMIC DNA]</scope>
    <source>
        <strain evidence="2 3">DSM 14696</strain>
    </source>
</reference>
<feature type="chain" id="PRO_5030912121" description="Delta-60 repeat domain-containing protein" evidence="1">
    <location>
        <begin position="24"/>
        <end position="434"/>
    </location>
</feature>
<evidence type="ECO:0000313" key="2">
    <source>
        <dbReference type="EMBL" id="NBC44328.1"/>
    </source>
</evidence>